<dbReference type="AlphaFoldDB" id="A0A1I9GBV0"/>
<proteinExistence type="predicted"/>
<accession>A0A1I9GBV0</accession>
<dbReference type="OMA" id="YCEEEVI"/>
<organism evidence="1">
    <name type="scientific">Brugia malayi</name>
    <name type="common">Filarial nematode worm</name>
    <dbReference type="NCBI Taxonomy" id="6279"/>
    <lineage>
        <taxon>Eukaryota</taxon>
        <taxon>Metazoa</taxon>
        <taxon>Ecdysozoa</taxon>
        <taxon>Nematoda</taxon>
        <taxon>Chromadorea</taxon>
        <taxon>Rhabditida</taxon>
        <taxon>Spirurina</taxon>
        <taxon>Spiruromorpha</taxon>
        <taxon>Filarioidea</taxon>
        <taxon>Onchocercidae</taxon>
        <taxon>Brugia</taxon>
    </lineage>
</organism>
<sequence length="104" mass="11873">MINCNNRLTRNVSTAWMTSSSRESDAYRPDSTIYQNCYCCCCIDHSQNLISTFQCQSNDVWQIRDSYCEEEVIIVLSDNVERIGFSISNIKRCATINSISPGIK</sequence>
<evidence type="ECO:0000313" key="1">
    <source>
        <dbReference type="EMBL" id="CDQ08461.1"/>
    </source>
</evidence>
<reference evidence="1" key="2">
    <citation type="submission" date="2012-12" db="EMBL/GenBank/DDBJ databases">
        <authorList>
            <consortium name="WormBase Consortium"/>
            <person name="Ghedin E."/>
            <person name="Paulini M."/>
        </authorList>
    </citation>
    <scope>NUCLEOTIDE SEQUENCE</scope>
    <source>
        <strain evidence="1">FR3</strain>
    </source>
</reference>
<protein>
    <submittedName>
        <fullName evidence="1">Bm13354</fullName>
    </submittedName>
</protein>
<name>A0A1I9GBV0_BRUMA</name>
<gene>
    <name evidence="1" type="primary">Bm13354</name>
    <name evidence="1" type="ORF">BM_Bm13354</name>
</gene>
<dbReference type="EMBL" id="LN856202">
    <property type="protein sequence ID" value="CDQ08461.1"/>
    <property type="molecule type" value="Genomic_DNA"/>
</dbReference>
<reference evidence="1" key="1">
    <citation type="journal article" date="2007" name="Science">
        <title>Draft genome of the filarial nematode parasite Brugia malayi.</title>
        <authorList>
            <person name="Ghedin E."/>
            <person name="Wang S."/>
            <person name="Spiro D."/>
            <person name="Caler E."/>
            <person name="Zhao Q."/>
            <person name="Crabtree J."/>
            <person name="Allen J.E."/>
            <person name="Delcher A.L."/>
            <person name="Guiliano D.B."/>
            <person name="Miranda-Saavedra D."/>
            <person name="Angiuoli S.V."/>
            <person name="Creasy T."/>
            <person name="Amedeo P."/>
            <person name="Haas B."/>
            <person name="El-Sayed N.M."/>
            <person name="Wortman J.R."/>
            <person name="Feldblyum T."/>
            <person name="Tallon L."/>
            <person name="Schatz M."/>
            <person name="Shumway M."/>
            <person name="Koo H."/>
            <person name="Salzberg S.L."/>
            <person name="Schobel S."/>
            <person name="Pertea M."/>
            <person name="Pop M."/>
            <person name="White O."/>
            <person name="Barton G.J."/>
            <person name="Carlow C.K."/>
            <person name="Crawford M.J."/>
            <person name="Daub J."/>
            <person name="Dimmic M.W."/>
            <person name="Estes C.F."/>
            <person name="Foster J.M."/>
            <person name="Ganatra M."/>
            <person name="Gregory W.F."/>
            <person name="Johnson N.M."/>
            <person name="Jin J."/>
            <person name="Komuniecki R."/>
            <person name="Korf I."/>
            <person name="Kumar S."/>
            <person name="Laney S."/>
            <person name="Li B.W."/>
            <person name="Li W."/>
            <person name="Lindblom T.H."/>
            <person name="Lustigman S."/>
            <person name="Ma D."/>
            <person name="Maina C.V."/>
            <person name="Martin D.M."/>
            <person name="McCarter J.P."/>
            <person name="McReynolds L."/>
            <person name="Mitreva M."/>
            <person name="Nutman T.B."/>
            <person name="Parkinson J."/>
            <person name="Peregrin-Alvarez J.M."/>
            <person name="Poole C."/>
            <person name="Ren Q."/>
            <person name="Saunders L."/>
            <person name="Sluder A.E."/>
            <person name="Smith K."/>
            <person name="Stanke M."/>
            <person name="Unnasch T.R."/>
            <person name="Ware J."/>
            <person name="Wei A.D."/>
            <person name="Weil G."/>
            <person name="Williams D.J."/>
            <person name="Zhang Y."/>
            <person name="Williams S.A."/>
            <person name="Fraser-Liggett C."/>
            <person name="Slatko B."/>
            <person name="Blaxter M.L."/>
            <person name="Scott A.L."/>
        </authorList>
    </citation>
    <scope>NUCLEOTIDE SEQUENCE</scope>
    <source>
        <strain evidence="1">FR3</strain>
    </source>
</reference>